<keyword evidence="3" id="KW-1185">Reference proteome</keyword>
<dbReference type="Pfam" id="PF08044">
    <property type="entry name" value="DUF1707"/>
    <property type="match status" value="1"/>
</dbReference>
<dbReference type="AlphaFoldDB" id="A0A1Q9LG51"/>
<dbReference type="EMBL" id="MKQR01000026">
    <property type="protein sequence ID" value="OLR91027.1"/>
    <property type="molecule type" value="Genomic_DNA"/>
</dbReference>
<proteinExistence type="predicted"/>
<feature type="domain" description="DUF1707" evidence="1">
    <location>
        <begin position="13"/>
        <end position="65"/>
    </location>
</feature>
<gene>
    <name evidence="2" type="ORF">BJP25_31285</name>
</gene>
<reference evidence="2 3" key="1">
    <citation type="submission" date="2016-10" db="EMBL/GenBank/DDBJ databases">
        <title>The Draft Genome Sequence of Actinokineospora bangkokensis 44EHWT reveals the biosynthetic pathway of antifungal compounds Thailandins with unusual extender unit butylmalonyl-CoA.</title>
        <authorList>
            <person name="Greule A."/>
            <person name="Intra B."/>
            <person name="Flemming S."/>
            <person name="Rommel M.G."/>
            <person name="Panbangred W."/>
            <person name="Bechthold A."/>
        </authorList>
    </citation>
    <scope>NUCLEOTIDE SEQUENCE [LARGE SCALE GENOMIC DNA]</scope>
    <source>
        <strain evidence="2 3">44EHW</strain>
    </source>
</reference>
<comment type="caution">
    <text evidence="2">The sequence shown here is derived from an EMBL/GenBank/DDBJ whole genome shotgun (WGS) entry which is preliminary data.</text>
</comment>
<dbReference type="OrthoDB" id="4772576at2"/>
<dbReference type="InterPro" id="IPR012551">
    <property type="entry name" value="DUF1707_SHOCT-like"/>
</dbReference>
<evidence type="ECO:0000259" key="1">
    <source>
        <dbReference type="Pfam" id="PF08044"/>
    </source>
</evidence>
<dbReference type="PANTHER" id="PTHR40763">
    <property type="entry name" value="MEMBRANE PROTEIN-RELATED"/>
    <property type="match status" value="1"/>
</dbReference>
<accession>A0A1Q9LG51</accession>
<name>A0A1Q9LG51_9PSEU</name>
<evidence type="ECO:0000313" key="3">
    <source>
        <dbReference type="Proteomes" id="UP000186040"/>
    </source>
</evidence>
<evidence type="ECO:0000313" key="2">
    <source>
        <dbReference type="EMBL" id="OLR91027.1"/>
    </source>
</evidence>
<sequence length="209" mass="22676">MAGVTEPISPRDLRVSDAERSHVVGVLQKATGRGLLSLDEFTERTDRALAARTRGELNVLLVDLPGLVNAENAPAPSAPLELRARMSSVRREGAWEVPAELRLTTYAGSIDLDFTEAVLLSPTTHVHVDVKAANVTLLLPDNSPCDLRDVESSVGGRITDRGIKVPTADGPRFRLTGTVRAGSLTIHRPTYARFGPLTLRKPWKVTWNG</sequence>
<dbReference type="PANTHER" id="PTHR40763:SF5">
    <property type="entry name" value="MEMBRANE PROTEIN"/>
    <property type="match status" value="1"/>
</dbReference>
<dbReference type="STRING" id="1193682.BJP25_31285"/>
<dbReference type="Proteomes" id="UP000186040">
    <property type="component" value="Unassembled WGS sequence"/>
</dbReference>
<organism evidence="2 3">
    <name type="scientific">Actinokineospora bangkokensis</name>
    <dbReference type="NCBI Taxonomy" id="1193682"/>
    <lineage>
        <taxon>Bacteria</taxon>
        <taxon>Bacillati</taxon>
        <taxon>Actinomycetota</taxon>
        <taxon>Actinomycetes</taxon>
        <taxon>Pseudonocardiales</taxon>
        <taxon>Pseudonocardiaceae</taxon>
        <taxon>Actinokineospora</taxon>
    </lineage>
</organism>
<protein>
    <recommendedName>
        <fullName evidence="1">DUF1707 domain-containing protein</fullName>
    </recommendedName>
</protein>